<protein>
    <submittedName>
        <fullName evidence="1">Uncharacterized protein</fullName>
    </submittedName>
</protein>
<keyword evidence="2" id="KW-1185">Reference proteome</keyword>
<dbReference type="Proteomes" id="UP001218188">
    <property type="component" value="Unassembled WGS sequence"/>
</dbReference>
<evidence type="ECO:0000313" key="2">
    <source>
        <dbReference type="Proteomes" id="UP001218188"/>
    </source>
</evidence>
<proteinExistence type="predicted"/>
<reference evidence="1" key="1">
    <citation type="submission" date="2023-03" db="EMBL/GenBank/DDBJ databases">
        <title>Massive genome expansion in bonnet fungi (Mycena s.s.) driven by repeated elements and novel gene families across ecological guilds.</title>
        <authorList>
            <consortium name="Lawrence Berkeley National Laboratory"/>
            <person name="Harder C.B."/>
            <person name="Miyauchi S."/>
            <person name="Viragh M."/>
            <person name="Kuo A."/>
            <person name="Thoen E."/>
            <person name="Andreopoulos B."/>
            <person name="Lu D."/>
            <person name="Skrede I."/>
            <person name="Drula E."/>
            <person name="Henrissat B."/>
            <person name="Morin E."/>
            <person name="Kohler A."/>
            <person name="Barry K."/>
            <person name="LaButti K."/>
            <person name="Morin E."/>
            <person name="Salamov A."/>
            <person name="Lipzen A."/>
            <person name="Mereny Z."/>
            <person name="Hegedus B."/>
            <person name="Baldrian P."/>
            <person name="Stursova M."/>
            <person name="Weitz H."/>
            <person name="Taylor A."/>
            <person name="Grigoriev I.V."/>
            <person name="Nagy L.G."/>
            <person name="Martin F."/>
            <person name="Kauserud H."/>
        </authorList>
    </citation>
    <scope>NUCLEOTIDE SEQUENCE</scope>
    <source>
        <strain evidence="1">CBHHK200</strain>
    </source>
</reference>
<dbReference type="EMBL" id="JARJCM010000005">
    <property type="protein sequence ID" value="KAJ7044976.1"/>
    <property type="molecule type" value="Genomic_DNA"/>
</dbReference>
<organism evidence="1 2">
    <name type="scientific">Mycena alexandri</name>
    <dbReference type="NCBI Taxonomy" id="1745969"/>
    <lineage>
        <taxon>Eukaryota</taxon>
        <taxon>Fungi</taxon>
        <taxon>Dikarya</taxon>
        <taxon>Basidiomycota</taxon>
        <taxon>Agaricomycotina</taxon>
        <taxon>Agaricomycetes</taxon>
        <taxon>Agaricomycetidae</taxon>
        <taxon>Agaricales</taxon>
        <taxon>Marasmiineae</taxon>
        <taxon>Mycenaceae</taxon>
        <taxon>Mycena</taxon>
    </lineage>
</organism>
<name>A0AAD6XEH0_9AGAR</name>
<sequence>NIEVLIRPHPLSDIVFECDALCPQLPSLKRLKWWTYGKTFGGGGINSLFSVLSAAPQV</sequence>
<dbReference type="AlphaFoldDB" id="A0AAD6XEH0"/>
<comment type="caution">
    <text evidence="1">The sequence shown here is derived from an EMBL/GenBank/DDBJ whole genome shotgun (WGS) entry which is preliminary data.</text>
</comment>
<accession>A0AAD6XEH0</accession>
<evidence type="ECO:0000313" key="1">
    <source>
        <dbReference type="EMBL" id="KAJ7044976.1"/>
    </source>
</evidence>
<feature type="non-terminal residue" evidence="1">
    <location>
        <position position="58"/>
    </location>
</feature>
<gene>
    <name evidence="1" type="ORF">C8F04DRAFT_989536</name>
</gene>
<feature type="non-terminal residue" evidence="1">
    <location>
        <position position="1"/>
    </location>
</feature>